<sequence length="1469" mass="165391">MDDDQQPCSSRDMTAEKEKRKEETVILDKNLSDCAKKYNLSKMNVKDIIQSICKDPNILASLLKEDPDALENLRLTRSRLKELETSTQLKFEFLKFKPLDVRPEEWVDDEEEESSDDYQPEGEDDDDEDFNDEEEEDGVEEEANEESNDVEAEDVQALESTANGAFYFDVDPMLISTKPPEYVDFLKGCFKETESNDAEEEDMDPDFDENFLNEDDDFFERYGRTSRIPEDEVDLLYRDAYDESDVTLMDLDVPLAITPCKDMMTEEERTESNTHSSPIRPLSRTKITTPKPSPKAVLPKTKKPPIVIKDSSKKSWSLLKRHSELAQFTAEEIQALKVQFEQHLQLITQVALLTKDEPRFVKQRNTSMRMLYELDQKQLSAPPNSIYLQVSNIESAINSVNEIETFDENLYDKSLCSQIRDKLAMTQFNLPSTLVLANSLAIKFPNLLPQNGPQTKPNCSSSGHFLPSEQFLLALAIFEMAHVPHSTGGSSQKVSKYQQISDSFLPNKTSTQIRNYMKNIRIGTLKNPLHQMAVNAENGIWNVEFVFDNGENARTDRPLDWPMEVKNTPYWLRPKFSVLATAKSEGHLDPTIELNFYICDLGDKSPLDPKFAAPEYTHLTPLLEEQSIEEPAKVDGVDFQSVLCFIYTSGTTGMPKAAVMRGLRFMAQIKAKFAVVGWKLPQAMVLANSKALKFPDLLPVHLPRRHPQSGVFLPSEKMLLSLGLYALNHYPEPKKSEFNFKNKYLIDLFLPNKYMNSINSTINHARNMKIEERSIYEDLLLMAMEGKWLGKVEFKHGTPKRDPPVCWDNITVPHWLKLMQKYRKTAEGTREQQKTPTISSAICLGSPEIQKMAEDLAGSGRNRENGGKIFVLEQDSDQTAAGNLGITREIGAPPIGGPKIISIGNTPQSSGNPIVLVDNTATPINFTTPITSPPNVIAIPQMTTQSVLVQMPDGTFQLTQIPVILQENLGIIISQNEAQSVPAAVQALQTIDLTPMRSNQQVISRRNSDLPSTSKAAQIVGQIEHETPRNGDEEEIIGITEKQQEEVVDVVGIDETVIPEDEGEDNFPSKGPKRHVTWNDQDPQSTTKRPKHAIDLQEKRDDGKTPQGKKVSQLVEKVQDAGRGNAECENPQNRKENVLEGEGSGDFREEGISDITHDDHDEVLENSGCFNSPSSLKKSVEDASTSKKVSSSPPVKRMTGKGPLEKGGRTDEIPADGNEDGPRRSSKLPTIIRKRPEAVKAFSYSSPAKNVKRRLFEDPMEKVAKIPKNSAEISTNLVSNRSTNNRESDSPEEGEILDDSEQEFSNLSCTRPTGNDQEEDQVLCHREESNMSATMHSETSRMAAEIELRLESDKEQIPSTSKDFSKPLPKIGQKIGENGQNSGSQVDNNVFYAKPFGVWSKKPRRPEQIERCMRGFNDPKIVTTWCRLALECVKRVARRKLFMHRGRTKEFIAVMKENINAGEVKIKKK</sequence>
<dbReference type="PANTHER" id="PTHR16088">
    <property type="entry name" value="YY1 ASSOCIATED PROTEIN-RELATED"/>
    <property type="match status" value="1"/>
</dbReference>
<dbReference type="SUPFAM" id="SSF56801">
    <property type="entry name" value="Acetyl-CoA synthetase-like"/>
    <property type="match status" value="1"/>
</dbReference>
<dbReference type="InterPro" id="IPR052435">
    <property type="entry name" value="YY1-Transcr_Regul"/>
</dbReference>
<feature type="compositionally biased region" description="Polar residues" evidence="4">
    <location>
        <begin position="1"/>
        <end position="12"/>
    </location>
</feature>
<feature type="region of interest" description="Disordered" evidence="4">
    <location>
        <begin position="1057"/>
        <end position="1232"/>
    </location>
</feature>
<feature type="compositionally biased region" description="Basic and acidic residues" evidence="4">
    <location>
        <begin position="1092"/>
        <end position="1104"/>
    </location>
</feature>
<evidence type="ECO:0000256" key="4">
    <source>
        <dbReference type="SAM" id="MobiDB-lite"/>
    </source>
</evidence>
<dbReference type="GO" id="GO:0006355">
    <property type="term" value="P:regulation of DNA-templated transcription"/>
    <property type="evidence" value="ECO:0007669"/>
    <property type="project" value="TreeGrafter"/>
</dbReference>
<evidence type="ECO:0000256" key="3">
    <source>
        <dbReference type="ARBA" id="ARBA00023242"/>
    </source>
</evidence>
<dbReference type="eggNOG" id="KOG4321">
    <property type="taxonomic scope" value="Eukaryota"/>
</dbReference>
<organism evidence="5 6">
    <name type="scientific">Bursaphelenchus xylophilus</name>
    <name type="common">Pinewood nematode worm</name>
    <name type="synonym">Aphelenchoides xylophilus</name>
    <dbReference type="NCBI Taxonomy" id="6326"/>
    <lineage>
        <taxon>Eukaryota</taxon>
        <taxon>Metazoa</taxon>
        <taxon>Ecdysozoa</taxon>
        <taxon>Nematoda</taxon>
        <taxon>Chromadorea</taxon>
        <taxon>Rhabditida</taxon>
        <taxon>Tylenchina</taxon>
        <taxon>Tylenchomorpha</taxon>
        <taxon>Aphelenchoidea</taxon>
        <taxon>Aphelenchoididae</taxon>
        <taxon>Bursaphelenchus</taxon>
    </lineage>
</organism>
<feature type="compositionally biased region" description="Polar residues" evidence="4">
    <location>
        <begin position="1078"/>
        <end position="1087"/>
    </location>
</feature>
<dbReference type="Proteomes" id="UP000095284">
    <property type="component" value="Unplaced"/>
</dbReference>
<protein>
    <submittedName>
        <fullName evidence="6">GON-4-like protein</fullName>
    </submittedName>
</protein>
<name>A0A1I7SE09_BURXY</name>
<proteinExistence type="predicted"/>
<dbReference type="InterPro" id="IPR042099">
    <property type="entry name" value="ANL_N_sf"/>
</dbReference>
<feature type="compositionally biased region" description="Basic and acidic residues" evidence="4">
    <location>
        <begin position="13"/>
        <end position="22"/>
    </location>
</feature>
<dbReference type="WBParaSite" id="BXY_1126700.1">
    <property type="protein sequence ID" value="BXY_1126700.1"/>
    <property type="gene ID" value="BXY_1126700"/>
</dbReference>
<keyword evidence="2" id="KW-0804">Transcription</keyword>
<feature type="compositionally biased region" description="Acidic residues" evidence="4">
    <location>
        <begin position="106"/>
        <end position="153"/>
    </location>
</feature>
<feature type="compositionally biased region" description="Acidic residues" evidence="4">
    <location>
        <begin position="1290"/>
        <end position="1302"/>
    </location>
</feature>
<dbReference type="eggNOG" id="KOG1179">
    <property type="taxonomic scope" value="Eukaryota"/>
</dbReference>
<keyword evidence="3" id="KW-0539">Nucleus</keyword>
<dbReference type="PANTHER" id="PTHR16088:SF3">
    <property type="entry name" value="GON-4-LIKE PROTEIN"/>
    <property type="match status" value="1"/>
</dbReference>
<feature type="compositionally biased region" description="Basic and acidic residues" evidence="4">
    <location>
        <begin position="1145"/>
        <end position="1160"/>
    </location>
</feature>
<evidence type="ECO:0000313" key="6">
    <source>
        <dbReference type="WBParaSite" id="BXY_1126700.1"/>
    </source>
</evidence>
<evidence type="ECO:0000256" key="2">
    <source>
        <dbReference type="ARBA" id="ARBA00023163"/>
    </source>
</evidence>
<feature type="compositionally biased region" description="Polar residues" evidence="4">
    <location>
        <begin position="1303"/>
        <end position="1315"/>
    </location>
</feature>
<evidence type="ECO:0000256" key="1">
    <source>
        <dbReference type="ARBA" id="ARBA00023015"/>
    </source>
</evidence>
<feature type="region of interest" description="Disordered" evidence="4">
    <location>
        <begin position="104"/>
        <end position="153"/>
    </location>
</feature>
<evidence type="ECO:0000313" key="5">
    <source>
        <dbReference type="Proteomes" id="UP000095284"/>
    </source>
</evidence>
<keyword evidence="1" id="KW-0805">Transcription regulation</keyword>
<dbReference type="GO" id="GO:0003712">
    <property type="term" value="F:transcription coregulator activity"/>
    <property type="evidence" value="ECO:0007669"/>
    <property type="project" value="TreeGrafter"/>
</dbReference>
<feature type="region of interest" description="Disordered" evidence="4">
    <location>
        <begin position="1"/>
        <end position="22"/>
    </location>
</feature>
<feature type="region of interest" description="Disordered" evidence="4">
    <location>
        <begin position="265"/>
        <end position="300"/>
    </location>
</feature>
<feature type="compositionally biased region" description="Polar residues" evidence="4">
    <location>
        <begin position="1168"/>
        <end position="1177"/>
    </location>
</feature>
<feature type="region of interest" description="Disordered" evidence="4">
    <location>
        <begin position="1272"/>
        <end position="1319"/>
    </location>
</feature>
<feature type="compositionally biased region" description="Basic and acidic residues" evidence="4">
    <location>
        <begin position="1203"/>
        <end position="1212"/>
    </location>
</feature>
<dbReference type="InterPro" id="IPR020845">
    <property type="entry name" value="AMP-binding_CS"/>
</dbReference>
<feature type="compositionally biased region" description="Low complexity" evidence="4">
    <location>
        <begin position="1186"/>
        <end position="1196"/>
    </location>
</feature>
<dbReference type="Gene3D" id="3.40.50.12780">
    <property type="entry name" value="N-terminal domain of ligase-like"/>
    <property type="match status" value="1"/>
</dbReference>
<dbReference type="PROSITE" id="PS00455">
    <property type="entry name" value="AMP_BINDING"/>
    <property type="match status" value="1"/>
</dbReference>
<reference evidence="6" key="1">
    <citation type="submission" date="2016-11" db="UniProtKB">
        <authorList>
            <consortium name="WormBaseParasite"/>
        </authorList>
    </citation>
    <scope>IDENTIFICATION</scope>
</reference>
<accession>A0A1I7SE09</accession>
<dbReference type="GO" id="GO:0005634">
    <property type="term" value="C:nucleus"/>
    <property type="evidence" value="ECO:0007669"/>
    <property type="project" value="TreeGrafter"/>
</dbReference>
<feature type="compositionally biased region" description="Polar residues" evidence="4">
    <location>
        <begin position="1272"/>
        <end position="1283"/>
    </location>
</feature>